<accession>A0A6I9S1F8</accession>
<name>A0A6I9S1F8_ELAGV</name>
<proteinExistence type="predicted"/>
<dbReference type="RefSeq" id="XP_010936010.1">
    <property type="nucleotide sequence ID" value="XM_010937708.3"/>
</dbReference>
<feature type="compositionally biased region" description="Basic and acidic residues" evidence="1">
    <location>
        <begin position="10"/>
        <end position="32"/>
    </location>
</feature>
<organism evidence="2 3">
    <name type="scientific">Elaeis guineensis var. tenera</name>
    <name type="common">Oil palm</name>
    <dbReference type="NCBI Taxonomy" id="51953"/>
    <lineage>
        <taxon>Eukaryota</taxon>
        <taxon>Viridiplantae</taxon>
        <taxon>Streptophyta</taxon>
        <taxon>Embryophyta</taxon>
        <taxon>Tracheophyta</taxon>
        <taxon>Spermatophyta</taxon>
        <taxon>Magnoliopsida</taxon>
        <taxon>Liliopsida</taxon>
        <taxon>Arecaceae</taxon>
        <taxon>Arecoideae</taxon>
        <taxon>Cocoseae</taxon>
        <taxon>Elaeidinae</taxon>
        <taxon>Elaeis</taxon>
    </lineage>
</organism>
<feature type="compositionally biased region" description="Basic residues" evidence="1">
    <location>
        <begin position="54"/>
        <end position="63"/>
    </location>
</feature>
<evidence type="ECO:0000256" key="1">
    <source>
        <dbReference type="SAM" id="MobiDB-lite"/>
    </source>
</evidence>
<feature type="region of interest" description="Disordered" evidence="1">
    <location>
        <begin position="1"/>
        <end position="65"/>
    </location>
</feature>
<reference evidence="3" key="1">
    <citation type="submission" date="2025-08" db="UniProtKB">
        <authorList>
            <consortium name="RefSeq"/>
        </authorList>
    </citation>
    <scope>IDENTIFICATION</scope>
</reference>
<sequence>MDSAGVEVNNCHETKSSVFVDSKRDGVDKGEEKEEDGETNSLLRPVSNGGLAAKRQKSSRRKVQWNDRNGNKLVEVLEFQPSDSSDSEDDSSHGTSIWEHAIVGCAQVFCCLGDLWARS</sequence>
<dbReference type="InParanoid" id="A0A6I9S1F8"/>
<dbReference type="GeneID" id="105055746"/>
<gene>
    <name evidence="3" type="primary">LOC105055746</name>
</gene>
<dbReference type="PANTHER" id="PTHR33401:SF2">
    <property type="entry name" value="OS03G0138400 PROTEIN"/>
    <property type="match status" value="1"/>
</dbReference>
<evidence type="ECO:0000313" key="3">
    <source>
        <dbReference type="RefSeq" id="XP_010936010.1"/>
    </source>
</evidence>
<dbReference type="OrthoDB" id="773814at2759"/>
<dbReference type="AlphaFoldDB" id="A0A6I9S1F8"/>
<dbReference type="Proteomes" id="UP000504607">
    <property type="component" value="Chromosome 12"/>
</dbReference>
<protein>
    <submittedName>
        <fullName evidence="3">Uncharacterized protein LOC105055746</fullName>
    </submittedName>
</protein>
<dbReference type="PANTHER" id="PTHR33401">
    <property type="entry name" value="LIGHT-HARVESTING COMPLEX-LIKE PROTEIN OHP2, CHLOROPLASTIC"/>
    <property type="match status" value="1"/>
</dbReference>
<dbReference type="KEGG" id="egu:105055746"/>
<evidence type="ECO:0000313" key="2">
    <source>
        <dbReference type="Proteomes" id="UP000504607"/>
    </source>
</evidence>
<keyword evidence="2" id="KW-1185">Reference proteome</keyword>